<dbReference type="InterPro" id="IPR027268">
    <property type="entry name" value="Peptidase_M4/M1_CTD_sf"/>
</dbReference>
<dbReference type="Gene3D" id="1.10.390.10">
    <property type="entry name" value="Neutral Protease Domain 2"/>
    <property type="match status" value="1"/>
</dbReference>
<dbReference type="SUPFAM" id="SSF55486">
    <property type="entry name" value="Metalloproteases ('zincins'), catalytic domain"/>
    <property type="match status" value="1"/>
</dbReference>
<name>A0A382HXH2_9ZZZZ</name>
<dbReference type="EMBL" id="UINC01063484">
    <property type="protein sequence ID" value="SVB91171.1"/>
    <property type="molecule type" value="Genomic_DNA"/>
</dbReference>
<reference evidence="1" key="1">
    <citation type="submission" date="2018-05" db="EMBL/GenBank/DDBJ databases">
        <authorList>
            <person name="Lanie J.A."/>
            <person name="Ng W.-L."/>
            <person name="Kazmierczak K.M."/>
            <person name="Andrzejewski T.M."/>
            <person name="Davidsen T.M."/>
            <person name="Wayne K.J."/>
            <person name="Tettelin H."/>
            <person name="Glass J.I."/>
            <person name="Rusch D."/>
            <person name="Podicherti R."/>
            <person name="Tsui H.-C.T."/>
            <person name="Winkler M.E."/>
        </authorList>
    </citation>
    <scope>NUCLEOTIDE SEQUENCE</scope>
</reference>
<organism evidence="1">
    <name type="scientific">marine metagenome</name>
    <dbReference type="NCBI Taxonomy" id="408172"/>
    <lineage>
        <taxon>unclassified sequences</taxon>
        <taxon>metagenomes</taxon>
        <taxon>ecological metagenomes</taxon>
    </lineage>
</organism>
<gene>
    <name evidence="1" type="ORF">METZ01_LOCUS244025</name>
</gene>
<protein>
    <recommendedName>
        <fullName evidence="2">Peptidase M1 membrane alanine aminopeptidase domain-containing protein</fullName>
    </recommendedName>
</protein>
<accession>A0A382HXH2</accession>
<proteinExistence type="predicted"/>
<feature type="non-terminal residue" evidence="1">
    <location>
        <position position="1"/>
    </location>
</feature>
<dbReference type="AlphaFoldDB" id="A0A382HXH2"/>
<sequence length="459" mass="53005">WMDEGLNEYTNIRYWEKKYTDRNNQFLLQDFVQNKLGVGKNFDIHSFHYLSFAGIGKSKDAQPLNISANDNFNNSNYGQNYMRTAVMMRFLQHYIGEEKMDEIMQDFYETWKFRHPQPDDLKYFFDKHVDEDVNWFFENVFEKTSYIDFGISKKGNMFWLTNFGTFNVPVEISFYDQSGEEISRSWISINEQITQLDAPPNSASATIDPDQYMPDVDRTNNATRRRIKTHFIFDKPSYYDRDIYVVPWLFSYNTYNGFTPGLVLLNGFLPGYDKRSVGLNLTYDFKNNKPVGGLSFSKGFDQIPIFHSGAWSMKIGTIAGRSGLQLGFTGTMKKPLSKSPIAKMDADVFYHNLNSDALDPELYNSGEFVVASIKLEKRWRPSIFKSYSIGSRIKMGNGFVKGSLNSGFTYRASKKIKTSLFAGVGSFFLSDNIPLQYRYYLSGTVDPDFEQLVIDRMGG</sequence>
<feature type="non-terminal residue" evidence="1">
    <location>
        <position position="459"/>
    </location>
</feature>
<evidence type="ECO:0000313" key="1">
    <source>
        <dbReference type="EMBL" id="SVB91171.1"/>
    </source>
</evidence>
<evidence type="ECO:0008006" key="2">
    <source>
        <dbReference type="Google" id="ProtNLM"/>
    </source>
</evidence>